<evidence type="ECO:0000259" key="1">
    <source>
        <dbReference type="Pfam" id="PF01965"/>
    </source>
</evidence>
<dbReference type="InterPro" id="IPR050325">
    <property type="entry name" value="Prot/Nucl_acid_deglycase"/>
</dbReference>
<name>A0A9D2KAN1_9BACT</name>
<dbReference type="InterPro" id="IPR029062">
    <property type="entry name" value="Class_I_gatase-like"/>
</dbReference>
<dbReference type="PANTHER" id="PTHR48094">
    <property type="entry name" value="PROTEIN/NUCLEIC ACID DEGLYCASE DJ-1-RELATED"/>
    <property type="match status" value="1"/>
</dbReference>
<evidence type="ECO:0000313" key="2">
    <source>
        <dbReference type="EMBL" id="HIZ89494.1"/>
    </source>
</evidence>
<dbReference type="PANTHER" id="PTHR48094:SF12">
    <property type="entry name" value="PARKINSON DISEASE PROTEIN 7 HOMOLOG"/>
    <property type="match status" value="1"/>
</dbReference>
<dbReference type="InterPro" id="IPR002818">
    <property type="entry name" value="DJ-1/PfpI"/>
</dbReference>
<proteinExistence type="predicted"/>
<comment type="caution">
    <text evidence="2">The sequence shown here is derived from an EMBL/GenBank/DDBJ whole genome shotgun (WGS) entry which is preliminary data.</text>
</comment>
<dbReference type="EMBL" id="DXAQ01000093">
    <property type="protein sequence ID" value="HIZ89494.1"/>
    <property type="molecule type" value="Genomic_DNA"/>
</dbReference>
<dbReference type="Proteomes" id="UP000824176">
    <property type="component" value="Unassembled WGS sequence"/>
</dbReference>
<reference evidence="2" key="1">
    <citation type="journal article" date="2021" name="PeerJ">
        <title>Extensive microbial diversity within the chicken gut microbiome revealed by metagenomics and culture.</title>
        <authorList>
            <person name="Gilroy R."/>
            <person name="Ravi A."/>
            <person name="Getino M."/>
            <person name="Pursley I."/>
            <person name="Horton D.L."/>
            <person name="Alikhan N.F."/>
            <person name="Baker D."/>
            <person name="Gharbi K."/>
            <person name="Hall N."/>
            <person name="Watson M."/>
            <person name="Adriaenssens E.M."/>
            <person name="Foster-Nyarko E."/>
            <person name="Jarju S."/>
            <person name="Secka A."/>
            <person name="Antonio M."/>
            <person name="Oren A."/>
            <person name="Chaudhuri R.R."/>
            <person name="La Ragione R."/>
            <person name="Hildebrand F."/>
            <person name="Pallen M.J."/>
        </authorList>
    </citation>
    <scope>NUCLEOTIDE SEQUENCE</scope>
    <source>
        <strain evidence="2">ChiW4-1371</strain>
    </source>
</reference>
<dbReference type="Gene3D" id="3.40.50.880">
    <property type="match status" value="1"/>
</dbReference>
<organism evidence="2 3">
    <name type="scientific">Candidatus Mucispirillum faecigallinarum</name>
    <dbReference type="NCBI Taxonomy" id="2838699"/>
    <lineage>
        <taxon>Bacteria</taxon>
        <taxon>Pseudomonadati</taxon>
        <taxon>Deferribacterota</taxon>
        <taxon>Deferribacteres</taxon>
        <taxon>Deferribacterales</taxon>
        <taxon>Mucispirillaceae</taxon>
        <taxon>Mucispirillum</taxon>
    </lineage>
</organism>
<reference evidence="2" key="2">
    <citation type="submission" date="2021-04" db="EMBL/GenBank/DDBJ databases">
        <authorList>
            <person name="Gilroy R."/>
        </authorList>
    </citation>
    <scope>NUCLEOTIDE SEQUENCE</scope>
    <source>
        <strain evidence="2">ChiW4-1371</strain>
    </source>
</reference>
<protein>
    <submittedName>
        <fullName evidence="2">DJ-1/PfpI family protein</fullName>
    </submittedName>
</protein>
<accession>A0A9D2KAN1</accession>
<dbReference type="SUPFAM" id="SSF52317">
    <property type="entry name" value="Class I glutamine amidotransferase-like"/>
    <property type="match status" value="1"/>
</dbReference>
<dbReference type="CDD" id="cd03135">
    <property type="entry name" value="GATase1_DJ-1"/>
    <property type="match status" value="1"/>
</dbReference>
<gene>
    <name evidence="2" type="ORF">H9804_06090</name>
</gene>
<dbReference type="GO" id="GO:0005737">
    <property type="term" value="C:cytoplasm"/>
    <property type="evidence" value="ECO:0007669"/>
    <property type="project" value="TreeGrafter"/>
</dbReference>
<feature type="domain" description="DJ-1/PfpI" evidence="1">
    <location>
        <begin position="2"/>
        <end position="164"/>
    </location>
</feature>
<sequence>MKKAVIFLADGFEDIEALATVDILRRGGVEVTIAGVTGMQVTSSHHTKVLADKDIKDIKAADYDAVICPGGMPGATNLMDNNLVIEIVKAAYSQGKIVSAICAAPMVLEKAGVLDGKNFTMYPGMQNYAPSGKYHDDKFVVQDDKVITGAGPAATFKYALELLANLQGKEIAAQVAEGMLIK</sequence>
<dbReference type="InterPro" id="IPR006287">
    <property type="entry name" value="DJ-1"/>
</dbReference>
<dbReference type="Pfam" id="PF01965">
    <property type="entry name" value="DJ-1_PfpI"/>
    <property type="match status" value="1"/>
</dbReference>
<evidence type="ECO:0000313" key="3">
    <source>
        <dbReference type="Proteomes" id="UP000824176"/>
    </source>
</evidence>
<dbReference type="NCBIfam" id="TIGR01383">
    <property type="entry name" value="not_thiJ"/>
    <property type="match status" value="1"/>
</dbReference>
<dbReference type="AlphaFoldDB" id="A0A9D2KAN1"/>